<feature type="compositionally biased region" description="Polar residues" evidence="1">
    <location>
        <begin position="780"/>
        <end position="799"/>
    </location>
</feature>
<evidence type="ECO:0000313" key="3">
    <source>
        <dbReference type="Proteomes" id="UP000887568"/>
    </source>
</evidence>
<dbReference type="EnsemblMetazoa" id="XM_038214968.1">
    <property type="protein sequence ID" value="XP_038070896.1"/>
    <property type="gene ID" value="LOC119739859"/>
</dbReference>
<feature type="region of interest" description="Disordered" evidence="1">
    <location>
        <begin position="780"/>
        <end position="808"/>
    </location>
</feature>
<dbReference type="OMA" id="DHNDINI"/>
<protein>
    <submittedName>
        <fullName evidence="2">Uncharacterized protein</fullName>
    </submittedName>
</protein>
<name>A0A914B3L1_PATMI</name>
<evidence type="ECO:0000313" key="2">
    <source>
        <dbReference type="EnsemblMetazoa" id="XP_038070896.1"/>
    </source>
</evidence>
<sequence length="857" mass="96221">MHHESTRDTDVILISDSEVEIIDLTTDDVVIVNPEEPNLKHRDCERVVGDEGIGVRRPSDGGLAACPGGVNGMDKMGLYGYASDSLSPKRQDHNDINIISSCSSCSSGLPEFIEETNKPTKLKKSKQRKPVVNWTSSDDSDSEFEFEEKFSLPKQNLRKVRRVLNHRRGTPKKPAMLSLSKPVSHFPVSLFNQDMKPKLTNLHLKHGWTSESEPSSPSSPESDSDLLNPCSFLLSRQQVRAASPILVDLYPSIAVKGCKREVAPSSPARPLKKSRMVQHGVITRESGTDKMKISTSPQQDKLLKNLSKPLLTLSDFSNSEDEFEPCTKRVMHTPSKQSWLNGTSPHKTSQPGLPRPFKKEDRLVGTPIHISVKDVKRGAGRDVSVAGNGKNKLRNTRANSTVILDFCQRQRDMIEAVVDESFIDDSIVLIRDFATLHRGAPKEYMMYLLKDVLLADGTEDNTVLSAYEALMHIHGLHPTAATSLTIDWDLVTTIVKKLNLETKSDSAETPRLAHVLALQFVVVVLVDDFKTARRKEKSCLYALLSVDMCLANVRTLIQWICGTITKKLIQSPAKPETEQKPEQETPTEDRNVWQFLQQFTKETPETIPCKSKETRPQYPLSEGYLSVLHLLQKLLLLSFATGKSDSALKIAEEFLYPYLYIPSLQLRKICLQTMTCDQVRSKVIELLLENLCELNSSEQQGVLSVPKIVTCLFKSRPMRVGEFVLAERDVNATEKRRVRSPSDGMREIKGEECEELAMLLFSLLQSYIRNKKAHALQTVSHDAQPSYSPDEFSPNSLPSKPSHPAAETGLSMEDRECLLQMGDHAEALETRLRSHCEKLTMRTRLYLAQIESMRELA</sequence>
<dbReference type="PANTHER" id="PTHR23187">
    <property type="entry name" value="FLJ44216 PROTEIN-RELATED"/>
    <property type="match status" value="1"/>
</dbReference>
<proteinExistence type="predicted"/>
<organism evidence="2 3">
    <name type="scientific">Patiria miniata</name>
    <name type="common">Bat star</name>
    <name type="synonym">Asterina miniata</name>
    <dbReference type="NCBI Taxonomy" id="46514"/>
    <lineage>
        <taxon>Eukaryota</taxon>
        <taxon>Metazoa</taxon>
        <taxon>Echinodermata</taxon>
        <taxon>Eleutherozoa</taxon>
        <taxon>Asterozoa</taxon>
        <taxon>Asteroidea</taxon>
        <taxon>Valvatacea</taxon>
        <taxon>Valvatida</taxon>
        <taxon>Asterinidae</taxon>
        <taxon>Patiria</taxon>
    </lineage>
</organism>
<dbReference type="GeneID" id="119739859"/>
<feature type="compositionally biased region" description="Polar residues" evidence="1">
    <location>
        <begin position="335"/>
        <end position="351"/>
    </location>
</feature>
<keyword evidence="3" id="KW-1185">Reference proteome</keyword>
<dbReference type="PANTHER" id="PTHR23187:SF3">
    <property type="entry name" value="SUMO-INTERACTING MOTIF-CONTAINING PROTEIN 1"/>
    <property type="match status" value="1"/>
</dbReference>
<dbReference type="InterPro" id="IPR052119">
    <property type="entry name" value="ElonginBC-PRC2_ViralRestrict"/>
</dbReference>
<reference evidence="2" key="1">
    <citation type="submission" date="2022-11" db="UniProtKB">
        <authorList>
            <consortium name="EnsemblMetazoa"/>
        </authorList>
    </citation>
    <scope>IDENTIFICATION</scope>
</reference>
<evidence type="ECO:0000256" key="1">
    <source>
        <dbReference type="SAM" id="MobiDB-lite"/>
    </source>
</evidence>
<accession>A0A914B3L1</accession>
<dbReference type="OrthoDB" id="6088715at2759"/>
<feature type="region of interest" description="Disordered" evidence="1">
    <location>
        <begin position="335"/>
        <end position="359"/>
    </location>
</feature>
<dbReference type="Proteomes" id="UP000887568">
    <property type="component" value="Unplaced"/>
</dbReference>
<dbReference type="RefSeq" id="XP_038070896.1">
    <property type="nucleotide sequence ID" value="XM_038214968.1"/>
</dbReference>
<dbReference type="AlphaFoldDB" id="A0A914B3L1"/>